<keyword evidence="2" id="KW-1185">Reference proteome</keyword>
<dbReference type="PANTHER" id="PTHR20875">
    <property type="entry name" value="EF-HAND CALCIUM-BINDING DOMAIN-CONTAINING PROTEIN 6-RELATED"/>
    <property type="match status" value="1"/>
</dbReference>
<accession>A0AA35XIW5</accession>
<comment type="caution">
    <text evidence="1">The sequence shown here is derived from an EMBL/GenBank/DDBJ whole genome shotgun (WGS) entry which is preliminary data.</text>
</comment>
<reference evidence="1" key="1">
    <citation type="submission" date="2023-03" db="EMBL/GenBank/DDBJ databases">
        <authorList>
            <person name="Steffen K."/>
            <person name="Cardenas P."/>
        </authorList>
    </citation>
    <scope>NUCLEOTIDE SEQUENCE</scope>
</reference>
<dbReference type="InterPro" id="IPR052603">
    <property type="entry name" value="EFCB6"/>
</dbReference>
<name>A0AA35XIW5_GEOBA</name>
<protein>
    <recommendedName>
        <fullName evidence="3">EF-hand domain-containing protein</fullName>
    </recommendedName>
</protein>
<dbReference type="EMBL" id="CASHTH010004142">
    <property type="protein sequence ID" value="CAI8054086.1"/>
    <property type="molecule type" value="Genomic_DNA"/>
</dbReference>
<organism evidence="1 2">
    <name type="scientific">Geodia barretti</name>
    <name type="common">Barrett's horny sponge</name>
    <dbReference type="NCBI Taxonomy" id="519541"/>
    <lineage>
        <taxon>Eukaryota</taxon>
        <taxon>Metazoa</taxon>
        <taxon>Porifera</taxon>
        <taxon>Demospongiae</taxon>
        <taxon>Heteroscleromorpha</taxon>
        <taxon>Tetractinellida</taxon>
        <taxon>Astrophorina</taxon>
        <taxon>Geodiidae</taxon>
        <taxon>Geodia</taxon>
    </lineage>
</organism>
<evidence type="ECO:0008006" key="3">
    <source>
        <dbReference type="Google" id="ProtNLM"/>
    </source>
</evidence>
<dbReference type="InterPro" id="IPR011992">
    <property type="entry name" value="EF-hand-dom_pair"/>
</dbReference>
<dbReference type="PANTHER" id="PTHR20875:SF0">
    <property type="entry name" value="GH12158P"/>
    <property type="match status" value="1"/>
</dbReference>
<dbReference type="Proteomes" id="UP001174909">
    <property type="component" value="Unassembled WGS sequence"/>
</dbReference>
<gene>
    <name evidence="1" type="ORF">GBAR_LOCUS29561</name>
</gene>
<evidence type="ECO:0000313" key="1">
    <source>
        <dbReference type="EMBL" id="CAI8054086.1"/>
    </source>
</evidence>
<dbReference type="AlphaFoldDB" id="A0AA35XIW5"/>
<proteinExistence type="predicted"/>
<dbReference type="SUPFAM" id="SSF47473">
    <property type="entry name" value="EF-hand"/>
    <property type="match status" value="1"/>
</dbReference>
<sequence>MYQSPKDPSQVEYMRFSDEIESVFTRKDLEKMPTAEVVQFVPPVGVNMYVLSPEEEQTLQKTMHRLAERVRVRRIQIFPLFEDYDRVHIGSVTRSQFHRVLSELEMGGLVNAMEFQILYRKFDVRVGGRNDVNYISFCQMIDDYAQTRWTDPALK</sequence>
<evidence type="ECO:0000313" key="2">
    <source>
        <dbReference type="Proteomes" id="UP001174909"/>
    </source>
</evidence>
<dbReference type="Gene3D" id="1.10.238.10">
    <property type="entry name" value="EF-hand"/>
    <property type="match status" value="1"/>
</dbReference>